<feature type="domain" description="Peptidase S11 D-alanyl-D-alanine carboxypeptidase A N-terminal" evidence="9">
    <location>
        <begin position="110"/>
        <end position="333"/>
    </location>
</feature>
<dbReference type="InterPro" id="IPR001967">
    <property type="entry name" value="Peptidase_S11_N"/>
</dbReference>
<keyword evidence="2 8" id="KW-0732">Signal</keyword>
<keyword evidence="6" id="KW-0961">Cell wall biogenesis/degradation</keyword>
<evidence type="ECO:0000256" key="6">
    <source>
        <dbReference type="ARBA" id="ARBA00023316"/>
    </source>
</evidence>
<feature type="signal peptide" evidence="8">
    <location>
        <begin position="1"/>
        <end position="34"/>
    </location>
</feature>
<dbReference type="SUPFAM" id="SSF56601">
    <property type="entry name" value="beta-lactamase/transpeptidase-like"/>
    <property type="match status" value="1"/>
</dbReference>
<dbReference type="Pfam" id="PF00768">
    <property type="entry name" value="Peptidase_S11"/>
    <property type="match status" value="1"/>
</dbReference>
<comment type="caution">
    <text evidence="10">The sequence shown here is derived from an EMBL/GenBank/DDBJ whole genome shotgun (WGS) entry which is preliminary data.</text>
</comment>
<evidence type="ECO:0000256" key="4">
    <source>
        <dbReference type="ARBA" id="ARBA00022960"/>
    </source>
</evidence>
<dbReference type="Gene3D" id="3.40.710.10">
    <property type="entry name" value="DD-peptidase/beta-lactamase superfamily"/>
    <property type="match status" value="1"/>
</dbReference>
<dbReference type="NCBIfam" id="NF008668">
    <property type="entry name" value="PRK11669.1"/>
    <property type="match status" value="1"/>
</dbReference>
<dbReference type="PANTHER" id="PTHR21581:SF26">
    <property type="entry name" value="D-ALANYL-D-ALANINE ENDOPEPTIDASE"/>
    <property type="match status" value="1"/>
</dbReference>
<evidence type="ECO:0000256" key="7">
    <source>
        <dbReference type="RuleBase" id="RU004016"/>
    </source>
</evidence>
<reference evidence="11" key="1">
    <citation type="journal article" date="2019" name="Int. J. Syst. Evol. Microbiol.">
        <title>The Global Catalogue of Microorganisms (GCM) 10K type strain sequencing project: providing services to taxonomists for standard genome sequencing and annotation.</title>
        <authorList>
            <consortium name="The Broad Institute Genomics Platform"/>
            <consortium name="The Broad Institute Genome Sequencing Center for Infectious Disease"/>
            <person name="Wu L."/>
            <person name="Ma J."/>
        </authorList>
    </citation>
    <scope>NUCLEOTIDE SEQUENCE [LARGE SCALE GENOMIC DNA]</scope>
    <source>
        <strain evidence="11">NBRC 102407</strain>
    </source>
</reference>
<feature type="chain" id="PRO_5045795537" evidence="8">
    <location>
        <begin position="35"/>
        <end position="368"/>
    </location>
</feature>
<comment type="similarity">
    <text evidence="1 7">Belongs to the peptidase S11 family.</text>
</comment>
<keyword evidence="4" id="KW-0133">Cell shape</keyword>
<evidence type="ECO:0000256" key="3">
    <source>
        <dbReference type="ARBA" id="ARBA00022801"/>
    </source>
</evidence>
<sequence>MSRFGLKTMKIRHSLVALLSVFALGSVVSVDAVAAVQRASAKKVAAPAKSVAKAGKPAKGGKMAAAAPARSGNKAVAQRDRGHARFHAAAPVAQRAAFAPAASEIDQEGNPLLHSAAFMIADQATGNVLLEKNSDAVLPIASITKLMTAMVVLDARLNLGEILTIGQEDVDTLRGSSSHVPVGTDLTREDMLRLALMSSENRAASSLARHYPGGLPAFVAAMNRKAASLGLRETRFSDSTGLNSANVSSARDLVKMVSAASRYPLIREFSTTANYVVSLNGRQRQFNNTNALVSSPDWQIGVSKTGFINESGKCLVMQAWLLNKPMIIVLLDSFGRFTRVADAQRVKRWLESAAVQQKVAANGRGPAT</sequence>
<protein>
    <submittedName>
        <fullName evidence="10">D-alanyl-D-alanine endopeptidase</fullName>
    </submittedName>
</protein>
<dbReference type="InterPro" id="IPR018044">
    <property type="entry name" value="Peptidase_S11"/>
</dbReference>
<proteinExistence type="inferred from homology"/>
<evidence type="ECO:0000256" key="5">
    <source>
        <dbReference type="ARBA" id="ARBA00022984"/>
    </source>
</evidence>
<keyword evidence="5" id="KW-0573">Peptidoglycan synthesis</keyword>
<evidence type="ECO:0000256" key="2">
    <source>
        <dbReference type="ARBA" id="ARBA00022729"/>
    </source>
</evidence>
<evidence type="ECO:0000313" key="11">
    <source>
        <dbReference type="Proteomes" id="UP001157167"/>
    </source>
</evidence>
<gene>
    <name evidence="10" type="ORF">GCM10007933_32760</name>
</gene>
<accession>A0ABQ6FGD1</accession>
<dbReference type="PRINTS" id="PR00725">
    <property type="entry name" value="DADACBPTASE1"/>
</dbReference>
<name>A0ABQ6FGD1_9RHOO</name>
<organism evidence="10 11">
    <name type="scientific">Zoogloea oryzae</name>
    <dbReference type="NCBI Taxonomy" id="310767"/>
    <lineage>
        <taxon>Bacteria</taxon>
        <taxon>Pseudomonadati</taxon>
        <taxon>Pseudomonadota</taxon>
        <taxon>Betaproteobacteria</taxon>
        <taxon>Rhodocyclales</taxon>
        <taxon>Zoogloeaceae</taxon>
        <taxon>Zoogloea</taxon>
    </lineage>
</organism>
<evidence type="ECO:0000256" key="8">
    <source>
        <dbReference type="SAM" id="SignalP"/>
    </source>
</evidence>
<keyword evidence="3" id="KW-0378">Hydrolase</keyword>
<dbReference type="Proteomes" id="UP001157167">
    <property type="component" value="Unassembled WGS sequence"/>
</dbReference>
<dbReference type="PANTHER" id="PTHR21581">
    <property type="entry name" value="D-ALANYL-D-ALANINE CARBOXYPEPTIDASE"/>
    <property type="match status" value="1"/>
</dbReference>
<evidence type="ECO:0000256" key="1">
    <source>
        <dbReference type="ARBA" id="ARBA00007164"/>
    </source>
</evidence>
<keyword evidence="11" id="KW-1185">Reference proteome</keyword>
<dbReference type="EMBL" id="BSPX01000061">
    <property type="protein sequence ID" value="GLT23805.1"/>
    <property type="molecule type" value="Genomic_DNA"/>
</dbReference>
<evidence type="ECO:0000259" key="9">
    <source>
        <dbReference type="Pfam" id="PF00768"/>
    </source>
</evidence>
<dbReference type="InterPro" id="IPR012338">
    <property type="entry name" value="Beta-lactam/transpept-like"/>
</dbReference>
<evidence type="ECO:0000313" key="10">
    <source>
        <dbReference type="EMBL" id="GLT23805.1"/>
    </source>
</evidence>